<dbReference type="Pfam" id="PF00899">
    <property type="entry name" value="ThiF"/>
    <property type="match status" value="1"/>
</dbReference>
<keyword evidence="1" id="KW-0472">Membrane</keyword>
<protein>
    <recommendedName>
        <fullName evidence="2">THIF-type NAD/FAD binding fold domain-containing protein</fullName>
    </recommendedName>
</protein>
<proteinExistence type="predicted"/>
<dbReference type="PANTHER" id="PTHR10953">
    <property type="entry name" value="UBIQUITIN-ACTIVATING ENZYME E1"/>
    <property type="match status" value="1"/>
</dbReference>
<evidence type="ECO:0000313" key="4">
    <source>
        <dbReference type="Proteomes" id="UP001156694"/>
    </source>
</evidence>
<name>A0ABQ5VV72_9RHOB</name>
<reference evidence="4" key="1">
    <citation type="journal article" date="2019" name="Int. J. Syst. Evol. Microbiol.">
        <title>The Global Catalogue of Microorganisms (GCM) 10K type strain sequencing project: providing services to taxonomists for standard genome sequencing and annotation.</title>
        <authorList>
            <consortium name="The Broad Institute Genomics Platform"/>
            <consortium name="The Broad Institute Genome Sequencing Center for Infectious Disease"/>
            <person name="Wu L."/>
            <person name="Ma J."/>
        </authorList>
    </citation>
    <scope>NUCLEOTIDE SEQUENCE [LARGE SCALE GENOMIC DNA]</scope>
    <source>
        <strain evidence="4">NBRC 110140</strain>
    </source>
</reference>
<evidence type="ECO:0000313" key="3">
    <source>
        <dbReference type="EMBL" id="GLQ34993.1"/>
    </source>
</evidence>
<feature type="transmembrane region" description="Helical" evidence="1">
    <location>
        <begin position="12"/>
        <end position="32"/>
    </location>
</feature>
<dbReference type="Gene3D" id="3.40.50.720">
    <property type="entry name" value="NAD(P)-binding Rossmann-like Domain"/>
    <property type="match status" value="1"/>
</dbReference>
<dbReference type="InterPro" id="IPR000594">
    <property type="entry name" value="ThiF_NAD_FAD-bd"/>
</dbReference>
<dbReference type="InterPro" id="IPR035985">
    <property type="entry name" value="Ubiquitin-activating_enz"/>
</dbReference>
<keyword evidence="4" id="KW-1185">Reference proteome</keyword>
<feature type="transmembrane region" description="Helical" evidence="1">
    <location>
        <begin position="84"/>
        <end position="111"/>
    </location>
</feature>
<comment type="caution">
    <text evidence="3">The sequence shown here is derived from an EMBL/GenBank/DDBJ whole genome shotgun (WGS) entry which is preliminary data.</text>
</comment>
<dbReference type="CDD" id="cd00757">
    <property type="entry name" value="ThiF_MoeB_HesA_family"/>
    <property type="match status" value="1"/>
</dbReference>
<sequence length="303" mass="32653">MQGFMDHMQGVVSSEAMVLWVLFLLVIAYVRFIRRKTRAIRENQQVITEPSDHMGDTEIDRYSRHIILREIGGQGQARLRRARVLVIGAGGLGSPVLSYLAAAGVGTIGVVDDDVVSNSNLQRQVLFDEDQLNMPKVFAAQKKLSALNPFVDVLPYNRRISGENAAQMIADFDLVLDGCDNFETRALVNAQCVAAGVPLISGAITQWEGQVSLFEGDGDNPCYACIFPTAPADGLAPSCAEAGVMGALPGIIGSIMATEAIKQITGAGKLMRGEMLIFDALYAETRKVKLHRNPECPVCGAGN</sequence>
<evidence type="ECO:0000256" key="1">
    <source>
        <dbReference type="SAM" id="Phobius"/>
    </source>
</evidence>
<organism evidence="3 4">
    <name type="scientific">Amylibacter marinus</name>
    <dbReference type="NCBI Taxonomy" id="1475483"/>
    <lineage>
        <taxon>Bacteria</taxon>
        <taxon>Pseudomonadati</taxon>
        <taxon>Pseudomonadota</taxon>
        <taxon>Alphaproteobacteria</taxon>
        <taxon>Rhodobacterales</taxon>
        <taxon>Paracoccaceae</taxon>
        <taxon>Amylibacter</taxon>
    </lineage>
</organism>
<evidence type="ECO:0000259" key="2">
    <source>
        <dbReference type="Pfam" id="PF00899"/>
    </source>
</evidence>
<accession>A0ABQ5VV72</accession>
<dbReference type="RefSeq" id="WP_284377080.1">
    <property type="nucleotide sequence ID" value="NZ_BSNN01000002.1"/>
</dbReference>
<feature type="domain" description="THIF-type NAD/FAD binding fold" evidence="2">
    <location>
        <begin position="62"/>
        <end position="298"/>
    </location>
</feature>
<keyword evidence="1" id="KW-0812">Transmembrane</keyword>
<gene>
    <name evidence="3" type="ORF">GCM10007939_12760</name>
</gene>
<dbReference type="PANTHER" id="PTHR10953:SF102">
    <property type="entry name" value="ADENYLYLTRANSFERASE AND SULFURTRANSFERASE MOCS3"/>
    <property type="match status" value="1"/>
</dbReference>
<dbReference type="EMBL" id="BSNN01000002">
    <property type="protein sequence ID" value="GLQ34993.1"/>
    <property type="molecule type" value="Genomic_DNA"/>
</dbReference>
<dbReference type="Proteomes" id="UP001156694">
    <property type="component" value="Unassembled WGS sequence"/>
</dbReference>
<keyword evidence="1" id="KW-1133">Transmembrane helix</keyword>
<dbReference type="NCBIfam" id="NF004281">
    <property type="entry name" value="PRK05690.1"/>
    <property type="match status" value="1"/>
</dbReference>
<dbReference type="InterPro" id="IPR045886">
    <property type="entry name" value="ThiF/MoeB/HesA"/>
</dbReference>
<dbReference type="SUPFAM" id="SSF69572">
    <property type="entry name" value="Activating enzymes of the ubiquitin-like proteins"/>
    <property type="match status" value="1"/>
</dbReference>